<dbReference type="Proteomes" id="UP000190080">
    <property type="component" value="Unassembled WGS sequence"/>
</dbReference>
<dbReference type="GO" id="GO:0006487">
    <property type="term" value="P:protein N-linked glycosylation"/>
    <property type="evidence" value="ECO:0007669"/>
    <property type="project" value="TreeGrafter"/>
</dbReference>
<evidence type="ECO:0000313" key="3">
    <source>
        <dbReference type="EMBL" id="OPJ60969.1"/>
    </source>
</evidence>
<name>A0A1V4IM75_9CLOT</name>
<dbReference type="GO" id="GO:0006047">
    <property type="term" value="P:UDP-N-acetylglucosamine metabolic process"/>
    <property type="evidence" value="ECO:0007669"/>
    <property type="project" value="TreeGrafter"/>
</dbReference>
<keyword evidence="4" id="KW-1185">Reference proteome</keyword>
<keyword evidence="3" id="KW-0032">Aminotransferase</keyword>
<dbReference type="GO" id="GO:0004360">
    <property type="term" value="F:glutamine-fructose-6-phosphate transaminase (isomerizing) activity"/>
    <property type="evidence" value="ECO:0007669"/>
    <property type="project" value="UniProtKB-EC"/>
</dbReference>
<dbReference type="STRING" id="1450648.CLORY_25180"/>
<reference evidence="3 4" key="1">
    <citation type="submission" date="2017-03" db="EMBL/GenBank/DDBJ databases">
        <title>Genome sequence of Clostridium oryzae DSM 28571.</title>
        <authorList>
            <person name="Poehlein A."/>
            <person name="Daniel R."/>
        </authorList>
    </citation>
    <scope>NUCLEOTIDE SEQUENCE [LARGE SCALE GENOMIC DNA]</scope>
    <source>
        <strain evidence="3 4">DSM 28571</strain>
    </source>
</reference>
<dbReference type="InterPro" id="IPR035466">
    <property type="entry name" value="GlmS/AgaS_SIS"/>
</dbReference>
<dbReference type="GO" id="GO:0006002">
    <property type="term" value="P:fructose 6-phosphate metabolic process"/>
    <property type="evidence" value="ECO:0007669"/>
    <property type="project" value="TreeGrafter"/>
</dbReference>
<dbReference type="SUPFAM" id="SSF53697">
    <property type="entry name" value="SIS domain"/>
    <property type="match status" value="1"/>
</dbReference>
<evidence type="ECO:0000259" key="2">
    <source>
        <dbReference type="PROSITE" id="PS51464"/>
    </source>
</evidence>
<dbReference type="PANTHER" id="PTHR10937:SF17">
    <property type="entry name" value="GLUCOSAMINE-FRUCTOSE-6-PHOSPHATE AMINOTRANSFERASE"/>
    <property type="match status" value="1"/>
</dbReference>
<sequence length="358" mass="40343">MDNTAFTMKDYIVSTTKKGIDWIAKKKEILADTMKLIRNKQYDRIVIVATGSSYNAATESRIALQHILGISTSIVEANIYSTYDYKYYKNSLIIGISQSGTSKSTIAAMKIARNINSDVIIFTSDKNSPISEYASSVVDIGCGHEELDYVTLGHNMTLIALFGFAVYGSFCLGKITDAKCAEYFNELENILNGIEIAANSSEQWYEKNKKELLAMKRVYLIGSGPNYGTCAEGALKLVETLHINATYHEIESFTHGPHLAVDKYSYCICIGGYDKEKEKIEAVFNGFCDTTEYSYFIGCRDVNDKCMCFSSEYREIFSPLACVIPLQMLTFLLCRDKNIDLIHDQQQEFRKYVTGHLY</sequence>
<dbReference type="GO" id="GO:0097367">
    <property type="term" value="F:carbohydrate derivative binding"/>
    <property type="evidence" value="ECO:0007669"/>
    <property type="project" value="InterPro"/>
</dbReference>
<dbReference type="CDD" id="cd05009">
    <property type="entry name" value="SIS_GlmS_GlmD_2"/>
    <property type="match status" value="1"/>
</dbReference>
<feature type="domain" description="SIS" evidence="2">
    <location>
        <begin position="33"/>
        <end position="174"/>
    </location>
</feature>
<dbReference type="InterPro" id="IPR001347">
    <property type="entry name" value="SIS_dom"/>
</dbReference>
<dbReference type="PANTHER" id="PTHR10937">
    <property type="entry name" value="GLUCOSAMINE--FRUCTOSE-6-PHOSPHATE AMINOTRANSFERASE, ISOMERIZING"/>
    <property type="match status" value="1"/>
</dbReference>
<comment type="caution">
    <text evidence="3">The sequence shown here is derived from an EMBL/GenBank/DDBJ whole genome shotgun (WGS) entry which is preliminary data.</text>
</comment>
<keyword evidence="1" id="KW-0677">Repeat</keyword>
<evidence type="ECO:0000313" key="4">
    <source>
        <dbReference type="Proteomes" id="UP000190080"/>
    </source>
</evidence>
<keyword evidence="3" id="KW-0808">Transferase</keyword>
<organism evidence="3 4">
    <name type="scientific">Clostridium oryzae</name>
    <dbReference type="NCBI Taxonomy" id="1450648"/>
    <lineage>
        <taxon>Bacteria</taxon>
        <taxon>Bacillati</taxon>
        <taxon>Bacillota</taxon>
        <taxon>Clostridia</taxon>
        <taxon>Eubacteriales</taxon>
        <taxon>Clostridiaceae</taxon>
        <taxon>Clostridium</taxon>
    </lineage>
</organism>
<evidence type="ECO:0000256" key="1">
    <source>
        <dbReference type="ARBA" id="ARBA00022737"/>
    </source>
</evidence>
<dbReference type="EMBL" id="MZGV01000026">
    <property type="protein sequence ID" value="OPJ60969.1"/>
    <property type="molecule type" value="Genomic_DNA"/>
</dbReference>
<dbReference type="RefSeq" id="WP_079424959.1">
    <property type="nucleotide sequence ID" value="NZ_MZGV01000026.1"/>
</dbReference>
<dbReference type="Pfam" id="PF01380">
    <property type="entry name" value="SIS"/>
    <property type="match status" value="2"/>
</dbReference>
<accession>A0A1V4IM75</accession>
<dbReference type="Gene3D" id="3.40.50.10490">
    <property type="entry name" value="Glucose-6-phosphate isomerase like protein, domain 1"/>
    <property type="match status" value="2"/>
</dbReference>
<dbReference type="InterPro" id="IPR035490">
    <property type="entry name" value="GlmS/FrlB_SIS"/>
</dbReference>
<gene>
    <name evidence="3" type="primary">glmS_3</name>
    <name evidence="3" type="ORF">CLORY_25180</name>
</gene>
<dbReference type="PROSITE" id="PS51464">
    <property type="entry name" value="SIS"/>
    <property type="match status" value="1"/>
</dbReference>
<proteinExistence type="predicted"/>
<protein>
    <submittedName>
        <fullName evidence="3">Glutamine--fructose-6-phosphate aminotransferase</fullName>
        <ecNumber evidence="3">2.6.1.16</ecNumber>
    </submittedName>
</protein>
<dbReference type="InterPro" id="IPR046348">
    <property type="entry name" value="SIS_dom_sf"/>
</dbReference>
<dbReference type="CDD" id="cd05008">
    <property type="entry name" value="SIS_GlmS_GlmD_1"/>
    <property type="match status" value="1"/>
</dbReference>
<dbReference type="OrthoDB" id="9779207at2"/>
<dbReference type="EC" id="2.6.1.16" evidence="3"/>
<dbReference type="AlphaFoldDB" id="A0A1V4IM75"/>